<feature type="transmembrane region" description="Helical" evidence="8">
    <location>
        <begin position="115"/>
        <end position="139"/>
    </location>
</feature>
<dbReference type="PROSITE" id="PS51465">
    <property type="entry name" value="KAZAL_2"/>
    <property type="match status" value="1"/>
</dbReference>
<evidence type="ECO:0000256" key="5">
    <source>
        <dbReference type="ARBA" id="ARBA00022989"/>
    </source>
</evidence>
<dbReference type="EMBL" id="CAJPVJ010021344">
    <property type="protein sequence ID" value="CAG2177936.1"/>
    <property type="molecule type" value="Genomic_DNA"/>
</dbReference>
<keyword evidence="4 8" id="KW-0812">Transmembrane</keyword>
<protein>
    <recommendedName>
        <fullName evidence="9">Kazal-like domain-containing protein</fullName>
    </recommendedName>
</protein>
<accession>A0A7R9MKK6</accession>
<dbReference type="InterPro" id="IPR036259">
    <property type="entry name" value="MFS_trans_sf"/>
</dbReference>
<dbReference type="GO" id="GO:0015347">
    <property type="term" value="F:sodium-independent organic anion transmembrane transporter activity"/>
    <property type="evidence" value="ECO:0007669"/>
    <property type="project" value="TreeGrafter"/>
</dbReference>
<comment type="subcellular location">
    <subcellularLocation>
        <location evidence="1">Cell membrane</location>
        <topology evidence="1">Multi-pass membrane protein</topology>
    </subcellularLocation>
</comment>
<feature type="transmembrane region" description="Helical" evidence="8">
    <location>
        <begin position="197"/>
        <end position="219"/>
    </location>
</feature>
<dbReference type="SUPFAM" id="SSF103473">
    <property type="entry name" value="MFS general substrate transporter"/>
    <property type="match status" value="1"/>
</dbReference>
<keyword evidence="6 8" id="KW-0472">Membrane</keyword>
<feature type="transmembrane region" description="Helical" evidence="8">
    <location>
        <begin position="49"/>
        <end position="71"/>
    </location>
</feature>
<dbReference type="Pfam" id="PF03137">
    <property type="entry name" value="OATP"/>
    <property type="match status" value="2"/>
</dbReference>
<dbReference type="InterPro" id="IPR036058">
    <property type="entry name" value="Kazal_dom_sf"/>
</dbReference>
<dbReference type="InterPro" id="IPR004156">
    <property type="entry name" value="OATP"/>
</dbReference>
<comment type="similarity">
    <text evidence="2">Belongs to the organo anion transporter (TC 2.A.60) family.</text>
</comment>
<feature type="domain" description="Kazal-like" evidence="9">
    <location>
        <begin position="379"/>
        <end position="436"/>
    </location>
</feature>
<name>A0A7R9MKK6_9ACAR</name>
<evidence type="ECO:0000256" key="4">
    <source>
        <dbReference type="ARBA" id="ARBA00022692"/>
    </source>
</evidence>
<feature type="transmembrane region" description="Helical" evidence="8">
    <location>
        <begin position="270"/>
        <end position="289"/>
    </location>
</feature>
<dbReference type="Proteomes" id="UP000728032">
    <property type="component" value="Unassembled WGS sequence"/>
</dbReference>
<dbReference type="SUPFAM" id="SSF100895">
    <property type="entry name" value="Kazal-type serine protease inhibitors"/>
    <property type="match status" value="1"/>
</dbReference>
<gene>
    <name evidence="10" type="ORF">ONB1V03_LOCUS17363</name>
</gene>
<evidence type="ECO:0000256" key="1">
    <source>
        <dbReference type="ARBA" id="ARBA00004651"/>
    </source>
</evidence>
<keyword evidence="5 8" id="KW-1133">Transmembrane helix</keyword>
<dbReference type="InterPro" id="IPR002350">
    <property type="entry name" value="Kazal_dom"/>
</dbReference>
<feature type="transmembrane region" description="Helical" evidence="8">
    <location>
        <begin position="12"/>
        <end position="37"/>
    </location>
</feature>
<dbReference type="CDD" id="cd17336">
    <property type="entry name" value="MFS_SLCO_OATP"/>
    <property type="match status" value="1"/>
</dbReference>
<evidence type="ECO:0000313" key="11">
    <source>
        <dbReference type="Proteomes" id="UP000728032"/>
    </source>
</evidence>
<keyword evidence="11" id="KW-1185">Reference proteome</keyword>
<organism evidence="10">
    <name type="scientific">Oppiella nova</name>
    <dbReference type="NCBI Taxonomy" id="334625"/>
    <lineage>
        <taxon>Eukaryota</taxon>
        <taxon>Metazoa</taxon>
        <taxon>Ecdysozoa</taxon>
        <taxon>Arthropoda</taxon>
        <taxon>Chelicerata</taxon>
        <taxon>Arachnida</taxon>
        <taxon>Acari</taxon>
        <taxon>Acariformes</taxon>
        <taxon>Sarcoptiformes</taxon>
        <taxon>Oribatida</taxon>
        <taxon>Brachypylina</taxon>
        <taxon>Oppioidea</taxon>
        <taxon>Oppiidae</taxon>
        <taxon>Oppiella</taxon>
    </lineage>
</organism>
<feature type="non-terminal residue" evidence="10">
    <location>
        <position position="1"/>
    </location>
</feature>
<proteinExistence type="inferred from homology"/>
<reference evidence="10" key="1">
    <citation type="submission" date="2020-11" db="EMBL/GenBank/DDBJ databases">
        <authorList>
            <person name="Tran Van P."/>
        </authorList>
    </citation>
    <scope>NUCLEOTIDE SEQUENCE</scope>
</reference>
<dbReference type="PANTHER" id="PTHR11388">
    <property type="entry name" value="ORGANIC ANION TRANSPORTER"/>
    <property type="match status" value="1"/>
</dbReference>
<dbReference type="EMBL" id="OC936169">
    <property type="protein sequence ID" value="CAD7660800.1"/>
    <property type="molecule type" value="Genomic_DNA"/>
</dbReference>
<feature type="transmembrane region" description="Helical" evidence="8">
    <location>
        <begin position="309"/>
        <end position="331"/>
    </location>
</feature>
<evidence type="ECO:0000256" key="2">
    <source>
        <dbReference type="ARBA" id="ARBA00009657"/>
    </source>
</evidence>
<sequence length="531" mass="58155">MVASLTTLEKRYAFDSLVSGFILIADDVMGLISRPIFGYIANKVHRPRLIAWCMVLVGVGCFLATVPYLIYGPATHLLTASIATNKSIEFCDNTRDPNSSCDKNSESKSSVIPVIFLWSATALNGLGGAAFWGIGMPFIDDSVKKKKSPLFISFTGCMRLLGPTIAFLLSSVVLRYYENPLIDPGITDKRDPRWVGAWWLGFAIFALLILIFSLPLFLFPANLRNPKSKKIIYNINDNKQQITPKPKPKPKPHVELSLSKRLIRLLKNPIYVCYVLGTTLRLFGVLGYMTFKPKYMESQFKKSASTANLFSGLVGIIPSATGILLGGAFITYVQPGPILLTSFITVIELMGTIGFISALFLGCPPTPFAALPISNANGLDTQSMCNSNCACSVQTFHPICGPDNFTNYFSPCFAGCKSIIESTDGKPQYSMCDCVGGQGVATEGYCSTGCGNKFETYITLFGVTFIPYPLVYGAVTNTACEVWESKCGKTGNCLVYDSDKFRTRLHGLTLVLYFMGSVFDVIVIFLAKRIK</sequence>
<dbReference type="PANTHER" id="PTHR11388:SF76">
    <property type="entry name" value="SOLUTE CARRIER ORGANIC ANION TRANSPORTER FAMILY MEMBER"/>
    <property type="match status" value="1"/>
</dbReference>
<feature type="transmembrane region" description="Helical" evidence="8">
    <location>
        <begin position="338"/>
        <end position="361"/>
    </location>
</feature>
<evidence type="ECO:0000256" key="7">
    <source>
        <dbReference type="ARBA" id="ARBA00023157"/>
    </source>
</evidence>
<feature type="transmembrane region" description="Helical" evidence="8">
    <location>
        <begin position="160"/>
        <end position="177"/>
    </location>
</feature>
<evidence type="ECO:0000256" key="8">
    <source>
        <dbReference type="SAM" id="Phobius"/>
    </source>
</evidence>
<feature type="transmembrane region" description="Helical" evidence="8">
    <location>
        <begin position="505"/>
        <end position="527"/>
    </location>
</feature>
<evidence type="ECO:0000313" key="10">
    <source>
        <dbReference type="EMBL" id="CAD7660800.1"/>
    </source>
</evidence>
<keyword evidence="3" id="KW-1003">Cell membrane</keyword>
<dbReference type="GO" id="GO:0016323">
    <property type="term" value="C:basolateral plasma membrane"/>
    <property type="evidence" value="ECO:0007669"/>
    <property type="project" value="TreeGrafter"/>
</dbReference>
<dbReference type="OrthoDB" id="5062115at2759"/>
<evidence type="ECO:0000256" key="6">
    <source>
        <dbReference type="ARBA" id="ARBA00023136"/>
    </source>
</evidence>
<evidence type="ECO:0000259" key="9">
    <source>
        <dbReference type="PROSITE" id="PS51465"/>
    </source>
</evidence>
<evidence type="ECO:0000256" key="3">
    <source>
        <dbReference type="ARBA" id="ARBA00022475"/>
    </source>
</evidence>
<dbReference type="Pfam" id="PF07648">
    <property type="entry name" value="Kazal_2"/>
    <property type="match status" value="1"/>
</dbReference>
<dbReference type="Gene3D" id="1.20.1250.20">
    <property type="entry name" value="MFS general substrate transporter like domains"/>
    <property type="match status" value="1"/>
</dbReference>
<dbReference type="AlphaFoldDB" id="A0A7R9MKK6"/>
<keyword evidence="7" id="KW-1015">Disulfide bond</keyword>
<dbReference type="GO" id="GO:0043252">
    <property type="term" value="P:sodium-independent organic anion transport"/>
    <property type="evidence" value="ECO:0007669"/>
    <property type="project" value="TreeGrafter"/>
</dbReference>